<proteinExistence type="predicted"/>
<organism evidence="1 2">
    <name type="scientific">Symbiodinium microadriaticum</name>
    <name type="common">Dinoflagellate</name>
    <name type="synonym">Zooxanthella microadriatica</name>
    <dbReference type="NCBI Taxonomy" id="2951"/>
    <lineage>
        <taxon>Eukaryota</taxon>
        <taxon>Sar</taxon>
        <taxon>Alveolata</taxon>
        <taxon>Dinophyceae</taxon>
        <taxon>Suessiales</taxon>
        <taxon>Symbiodiniaceae</taxon>
        <taxon>Symbiodinium</taxon>
    </lineage>
</organism>
<protein>
    <submittedName>
        <fullName evidence="1">Uncharacterized protein</fullName>
    </submittedName>
</protein>
<sequence>MTATAIPLPDEIYQDALEAYLLLQLFQQLYSDESGGNLPTVLGMMPRNDVLLMAQQALSEESRSILLTYADELSLKVSAKEHTLLPEPMYGYDCVSAAEHLARKFLKDGTAPLWSSARQVIMHMCREKPRHSGFSVAEAASSFSIGAFCNGADQGLCRATMTHQNVARLLNRLVYRVCNEHSWTTITLLFNYETPPHVDLQNEAEGTLDRRFDAYRLLHMTCPWQAFDRVTLVAFTVKCRGATGCAPARIVAAAVAVAQGPTAAVVINLEEMD</sequence>
<gene>
    <name evidence="1" type="ORF">AK812_SmicGene35919</name>
</gene>
<dbReference type="AlphaFoldDB" id="A0A1Q9CK69"/>
<comment type="caution">
    <text evidence="1">The sequence shown here is derived from an EMBL/GenBank/DDBJ whole genome shotgun (WGS) entry which is preliminary data.</text>
</comment>
<accession>A0A1Q9CK69</accession>
<name>A0A1Q9CK69_SYMMI</name>
<evidence type="ECO:0000313" key="1">
    <source>
        <dbReference type="EMBL" id="OLP83314.1"/>
    </source>
</evidence>
<dbReference type="Proteomes" id="UP000186817">
    <property type="component" value="Unassembled WGS sequence"/>
</dbReference>
<keyword evidence="2" id="KW-1185">Reference proteome</keyword>
<reference evidence="1 2" key="1">
    <citation type="submission" date="2016-02" db="EMBL/GenBank/DDBJ databases">
        <title>Genome analysis of coral dinoflagellate symbionts highlights evolutionary adaptations to a symbiotic lifestyle.</title>
        <authorList>
            <person name="Aranda M."/>
            <person name="Li Y."/>
            <person name="Liew Y.J."/>
            <person name="Baumgarten S."/>
            <person name="Simakov O."/>
            <person name="Wilson M."/>
            <person name="Piel J."/>
            <person name="Ashoor H."/>
            <person name="Bougouffa S."/>
            <person name="Bajic V.B."/>
            <person name="Ryu T."/>
            <person name="Ravasi T."/>
            <person name="Bayer T."/>
            <person name="Micklem G."/>
            <person name="Kim H."/>
            <person name="Bhak J."/>
            <person name="Lajeunesse T.C."/>
            <person name="Voolstra C.R."/>
        </authorList>
    </citation>
    <scope>NUCLEOTIDE SEQUENCE [LARGE SCALE GENOMIC DNA]</scope>
    <source>
        <strain evidence="1 2">CCMP2467</strain>
    </source>
</reference>
<dbReference type="EMBL" id="LSRX01001123">
    <property type="protein sequence ID" value="OLP83314.1"/>
    <property type="molecule type" value="Genomic_DNA"/>
</dbReference>
<evidence type="ECO:0000313" key="2">
    <source>
        <dbReference type="Proteomes" id="UP000186817"/>
    </source>
</evidence>